<dbReference type="Pfam" id="PF03169">
    <property type="entry name" value="OPT"/>
    <property type="match status" value="1"/>
</dbReference>
<feature type="transmembrane region" description="Helical" evidence="9">
    <location>
        <begin position="622"/>
        <end position="640"/>
    </location>
</feature>
<protein>
    <submittedName>
        <fullName evidence="10">Opt oligopeptide transporter</fullName>
    </submittedName>
</protein>
<evidence type="ECO:0000256" key="2">
    <source>
        <dbReference type="ARBA" id="ARBA00008807"/>
    </source>
</evidence>
<keyword evidence="6" id="KW-0653">Protein transport</keyword>
<organism evidence="10 11">
    <name type="scientific">Malassezia pachydermatis</name>
    <dbReference type="NCBI Taxonomy" id="77020"/>
    <lineage>
        <taxon>Eukaryota</taxon>
        <taxon>Fungi</taxon>
        <taxon>Dikarya</taxon>
        <taxon>Basidiomycota</taxon>
        <taxon>Ustilaginomycotina</taxon>
        <taxon>Malasseziomycetes</taxon>
        <taxon>Malasseziales</taxon>
        <taxon>Malasseziaceae</taxon>
        <taxon>Malassezia</taxon>
    </lineage>
</organism>
<dbReference type="AlphaFoldDB" id="A0A0M8MN71"/>
<dbReference type="PANTHER" id="PTHR22601">
    <property type="entry name" value="ISP4 LIKE PROTEIN"/>
    <property type="match status" value="1"/>
</dbReference>
<dbReference type="InterPro" id="IPR004648">
    <property type="entry name" value="Oligpept_transpt"/>
</dbReference>
<dbReference type="RefSeq" id="XP_017991119.1">
    <property type="nucleotide sequence ID" value="XM_018134537.1"/>
</dbReference>
<keyword evidence="7 9" id="KW-1133">Transmembrane helix</keyword>
<dbReference type="InterPro" id="IPR004813">
    <property type="entry name" value="OPT"/>
</dbReference>
<feature type="transmembrane region" description="Helical" evidence="9">
    <location>
        <begin position="501"/>
        <end position="524"/>
    </location>
</feature>
<evidence type="ECO:0000256" key="5">
    <source>
        <dbReference type="ARBA" id="ARBA00022856"/>
    </source>
</evidence>
<dbReference type="GO" id="GO:0016020">
    <property type="term" value="C:membrane"/>
    <property type="evidence" value="ECO:0007669"/>
    <property type="project" value="UniProtKB-SubCell"/>
</dbReference>
<name>A0A0M8MN71_9BASI</name>
<dbReference type="VEuPathDB" id="FungiDB:Malapachy_0003"/>
<evidence type="ECO:0000313" key="11">
    <source>
        <dbReference type="Proteomes" id="UP000037751"/>
    </source>
</evidence>
<dbReference type="GeneID" id="28726412"/>
<keyword evidence="5" id="KW-0571">Peptide transport</keyword>
<evidence type="ECO:0000256" key="9">
    <source>
        <dbReference type="SAM" id="Phobius"/>
    </source>
</evidence>
<evidence type="ECO:0000256" key="4">
    <source>
        <dbReference type="ARBA" id="ARBA00022692"/>
    </source>
</evidence>
<feature type="transmembrane region" description="Helical" evidence="9">
    <location>
        <begin position="474"/>
        <end position="495"/>
    </location>
</feature>
<feature type="transmembrane region" description="Helical" evidence="9">
    <location>
        <begin position="101"/>
        <end position="118"/>
    </location>
</feature>
<evidence type="ECO:0000256" key="3">
    <source>
        <dbReference type="ARBA" id="ARBA00022448"/>
    </source>
</evidence>
<comment type="subcellular location">
    <subcellularLocation>
        <location evidence="1">Membrane</location>
        <topology evidence="1">Multi-pass membrane protein</topology>
    </subcellularLocation>
</comment>
<evidence type="ECO:0000256" key="6">
    <source>
        <dbReference type="ARBA" id="ARBA00022927"/>
    </source>
</evidence>
<feature type="transmembrane region" description="Helical" evidence="9">
    <location>
        <begin position="267"/>
        <end position="295"/>
    </location>
</feature>
<keyword evidence="4 9" id="KW-0812">Transmembrane</keyword>
<dbReference type="Proteomes" id="UP000037751">
    <property type="component" value="Unassembled WGS sequence"/>
</dbReference>
<feature type="transmembrane region" description="Helical" evidence="9">
    <location>
        <begin position="423"/>
        <end position="442"/>
    </location>
</feature>
<feature type="transmembrane region" description="Helical" evidence="9">
    <location>
        <begin position="545"/>
        <end position="563"/>
    </location>
</feature>
<evidence type="ECO:0000256" key="1">
    <source>
        <dbReference type="ARBA" id="ARBA00004141"/>
    </source>
</evidence>
<feature type="transmembrane region" description="Helical" evidence="9">
    <location>
        <begin position="130"/>
        <end position="152"/>
    </location>
</feature>
<dbReference type="GO" id="GO:0015031">
    <property type="term" value="P:protein transport"/>
    <property type="evidence" value="ECO:0007669"/>
    <property type="project" value="UniProtKB-KW"/>
</dbReference>
<sequence>MVDPVVSHPSEDMYNPHDPVTELEVKQVEHELHEVVDDRIDDPNMDPGFVRAAEEAMEEGDIKHEVELGQLLEEDSPYPEVRSSISNVDDPDMPVLTFRSMLLGLITVIVVPGLNQFLYLRFPSTTITPYVITIVVYPFGQFMAWCLPRWTWHTRIGKITLNNGPFNVKEHSLISIMGLMSYQSAYAAGIPAVQKFTYDMQDWGYGYGILLILSTQLLGLSFATFCRRFLVWPASMIWPNNLPRAALLNSMHGIKSDTFTGMSRIKFFWIMFAILFCYQFFPTYIFVMLSIGNWFTVIAPKNVVLNQILGTSSGLGLLPFTFDWTVISYAVAPLATPWWTQANLLVGFIIFFVIVCPAMYYTNVWNGKYLPMFSTTSFDRFGKKYDVSRVVQKMAPGSMSAPMFDAEAYNNYSLIYLPSALTVSYFLSFASVTAVLVHVGLFHGKQIWRQVRSNPLSANDVHLRLMSKYKETPFYWYFALFLAAFGMGIGAVEGWPTGHPWWAFIVAIAIGVVFLLPIGTIMAISNQEVGLNMISELIVGYMLPGRPIAMMIFKTTMYMITYQGIQFLQDQKLAHYMKIPPRIVFGAQVFATIVGGCVQLAVQDWAFSNINDICQPNQANKFNCASYTVFGTASIIWGLIGPGNMFSPGKKYNDLMWGFLVGAVAPIPIWLLAKKFPKGRFHLINLPVLFTGTGLIPPATGVNYLSPIAIGFLTQYLWKRYRFKSWFKYNYILSAALDGASAIGVVFIFFVLQYVHGQNENAPNQHFYLNGWWGNTAPFSTLDGGAEFDDVPHFAVYQLAKGEAFEGTPLQVGLPAA</sequence>
<gene>
    <name evidence="10" type="ORF">Malapachy_0003</name>
</gene>
<dbReference type="NCBIfam" id="TIGR00727">
    <property type="entry name" value="ISP4_OPT"/>
    <property type="match status" value="1"/>
</dbReference>
<comment type="similarity">
    <text evidence="2">Belongs to the oligopeptide OPT transporter family.</text>
</comment>
<feature type="transmembrane region" description="Helical" evidence="9">
    <location>
        <begin position="315"/>
        <end position="335"/>
    </location>
</feature>
<dbReference type="OrthoDB" id="9986677at2759"/>
<dbReference type="NCBIfam" id="TIGR00728">
    <property type="entry name" value="OPT_sfam"/>
    <property type="match status" value="1"/>
</dbReference>
<feature type="transmembrane region" description="Helical" evidence="9">
    <location>
        <begin position="583"/>
        <end position="602"/>
    </location>
</feature>
<dbReference type="EMBL" id="LGAV01000006">
    <property type="protein sequence ID" value="KOS13487.1"/>
    <property type="molecule type" value="Genomic_DNA"/>
</dbReference>
<evidence type="ECO:0000313" key="10">
    <source>
        <dbReference type="EMBL" id="KOS13487.1"/>
    </source>
</evidence>
<accession>A0A0M8MN71</accession>
<keyword evidence="3" id="KW-0813">Transport</keyword>
<reference evidence="10 11" key="1">
    <citation type="submission" date="2015-07" db="EMBL/GenBank/DDBJ databases">
        <title>Draft Genome Sequence of Malassezia furfur CBS1878 and Malassezia pachydermatis CBS1879.</title>
        <authorList>
            <person name="Triana S."/>
            <person name="Ohm R."/>
            <person name="Gonzalez A."/>
            <person name="DeCock H."/>
            <person name="Restrepo S."/>
            <person name="Celis A."/>
        </authorList>
    </citation>
    <scope>NUCLEOTIDE SEQUENCE [LARGE SCALE GENOMIC DNA]</scope>
    <source>
        <strain evidence="10 11">CBS 1879</strain>
    </source>
</reference>
<feature type="transmembrane region" description="Helical" evidence="9">
    <location>
        <begin position="342"/>
        <end position="362"/>
    </location>
</feature>
<keyword evidence="8 9" id="KW-0472">Membrane</keyword>
<proteinExistence type="inferred from homology"/>
<evidence type="ECO:0000256" key="8">
    <source>
        <dbReference type="ARBA" id="ARBA00023136"/>
    </source>
</evidence>
<feature type="transmembrane region" description="Helical" evidence="9">
    <location>
        <begin position="173"/>
        <end position="193"/>
    </location>
</feature>
<feature type="transmembrane region" description="Helical" evidence="9">
    <location>
        <begin position="205"/>
        <end position="226"/>
    </location>
</feature>
<evidence type="ECO:0000256" key="7">
    <source>
        <dbReference type="ARBA" id="ARBA00022989"/>
    </source>
</evidence>
<keyword evidence="11" id="KW-1185">Reference proteome</keyword>
<feature type="transmembrane region" description="Helical" evidence="9">
    <location>
        <begin position="655"/>
        <end position="673"/>
    </location>
</feature>
<dbReference type="GO" id="GO:0035673">
    <property type="term" value="F:oligopeptide transmembrane transporter activity"/>
    <property type="evidence" value="ECO:0007669"/>
    <property type="project" value="InterPro"/>
</dbReference>
<feature type="transmembrane region" description="Helical" evidence="9">
    <location>
        <begin position="730"/>
        <end position="755"/>
    </location>
</feature>
<comment type="caution">
    <text evidence="10">The sequence shown here is derived from an EMBL/GenBank/DDBJ whole genome shotgun (WGS) entry which is preliminary data.</text>
</comment>